<dbReference type="Proteomes" id="UP000324091">
    <property type="component" value="Chromosome 18"/>
</dbReference>
<proteinExistence type="predicted"/>
<protein>
    <submittedName>
        <fullName evidence="9">Myocardin</fullName>
    </submittedName>
</protein>
<name>A0A5C6NSK6_9TELE</name>
<feature type="region of interest" description="Disordered" evidence="7">
    <location>
        <begin position="313"/>
        <end position="347"/>
    </location>
</feature>
<feature type="compositionally biased region" description="Low complexity" evidence="7">
    <location>
        <begin position="122"/>
        <end position="137"/>
    </location>
</feature>
<evidence type="ECO:0000313" key="9">
    <source>
        <dbReference type="EMBL" id="TWW69571.1"/>
    </source>
</evidence>
<gene>
    <name evidence="9" type="ORF">D4764_18G0003770</name>
</gene>
<organism evidence="9 10">
    <name type="scientific">Takifugu flavidus</name>
    <name type="common">sansaifugu</name>
    <dbReference type="NCBI Taxonomy" id="433684"/>
    <lineage>
        <taxon>Eukaryota</taxon>
        <taxon>Metazoa</taxon>
        <taxon>Chordata</taxon>
        <taxon>Craniata</taxon>
        <taxon>Vertebrata</taxon>
        <taxon>Euteleostomi</taxon>
        <taxon>Actinopterygii</taxon>
        <taxon>Neopterygii</taxon>
        <taxon>Teleostei</taxon>
        <taxon>Neoteleostei</taxon>
        <taxon>Acanthomorphata</taxon>
        <taxon>Eupercaria</taxon>
        <taxon>Tetraodontiformes</taxon>
        <taxon>Tetradontoidea</taxon>
        <taxon>Tetraodontidae</taxon>
        <taxon>Takifugu</taxon>
    </lineage>
</organism>
<keyword evidence="6" id="KW-0539">Nucleus</keyword>
<feature type="non-terminal residue" evidence="9">
    <location>
        <position position="404"/>
    </location>
</feature>
<dbReference type="InterPro" id="IPR036361">
    <property type="entry name" value="SAP_dom_sf"/>
</dbReference>
<evidence type="ECO:0000259" key="8">
    <source>
        <dbReference type="PROSITE" id="PS50800"/>
    </source>
</evidence>
<evidence type="ECO:0000256" key="1">
    <source>
        <dbReference type="ARBA" id="ARBA00004123"/>
    </source>
</evidence>
<evidence type="ECO:0000256" key="4">
    <source>
        <dbReference type="ARBA" id="ARBA00023054"/>
    </source>
</evidence>
<dbReference type="Pfam" id="PF02037">
    <property type="entry name" value="SAP"/>
    <property type="match status" value="1"/>
</dbReference>
<evidence type="ECO:0000256" key="2">
    <source>
        <dbReference type="ARBA" id="ARBA00022737"/>
    </source>
</evidence>
<dbReference type="FunFam" id="1.10.720.30:FF:000002">
    <property type="entry name" value="Myocardin related transcription factor A"/>
    <property type="match status" value="1"/>
</dbReference>
<dbReference type="SUPFAM" id="SSF68906">
    <property type="entry name" value="SAP domain"/>
    <property type="match status" value="1"/>
</dbReference>
<keyword evidence="2" id="KW-0677">Repeat</keyword>
<evidence type="ECO:0000256" key="3">
    <source>
        <dbReference type="ARBA" id="ARBA00023015"/>
    </source>
</evidence>
<dbReference type="PANTHER" id="PTHR22793:SF6">
    <property type="entry name" value="MYOCARDIN-RELATED TRANSCRIPTION FACTOR A"/>
    <property type="match status" value="1"/>
</dbReference>
<dbReference type="Gene3D" id="6.10.150.10">
    <property type="match status" value="1"/>
</dbReference>
<dbReference type="InterPro" id="IPR003034">
    <property type="entry name" value="SAP_dom"/>
</dbReference>
<keyword evidence="4" id="KW-0175">Coiled coil</keyword>
<reference evidence="9 10" key="1">
    <citation type="submission" date="2019-04" db="EMBL/GenBank/DDBJ databases">
        <title>Chromosome genome assembly for Takifugu flavidus.</title>
        <authorList>
            <person name="Xiao S."/>
        </authorList>
    </citation>
    <scope>NUCLEOTIDE SEQUENCE [LARGE SCALE GENOMIC DNA]</scope>
    <source>
        <strain evidence="9">HTHZ2018</strain>
        <tissue evidence="9">Muscle</tissue>
    </source>
</reference>
<feature type="compositionally biased region" description="Low complexity" evidence="7">
    <location>
        <begin position="229"/>
        <end position="246"/>
    </location>
</feature>
<evidence type="ECO:0000256" key="7">
    <source>
        <dbReference type="SAM" id="MobiDB-lite"/>
    </source>
</evidence>
<dbReference type="InterPro" id="IPR043451">
    <property type="entry name" value="Myocardin-like"/>
</dbReference>
<dbReference type="PROSITE" id="PS50800">
    <property type="entry name" value="SAP"/>
    <property type="match status" value="1"/>
</dbReference>
<dbReference type="GO" id="GO:0051145">
    <property type="term" value="P:smooth muscle cell differentiation"/>
    <property type="evidence" value="ECO:0007669"/>
    <property type="project" value="TreeGrafter"/>
</dbReference>
<evidence type="ECO:0000256" key="6">
    <source>
        <dbReference type="ARBA" id="ARBA00023242"/>
    </source>
</evidence>
<feature type="compositionally biased region" description="Low complexity" evidence="7">
    <location>
        <begin position="315"/>
        <end position="337"/>
    </location>
</feature>
<comment type="caution">
    <text evidence="9">The sequence shown here is derived from an EMBL/GenBank/DDBJ whole genome shotgun (WGS) entry which is preliminary data.</text>
</comment>
<feature type="non-terminal residue" evidence="9">
    <location>
        <position position="1"/>
    </location>
</feature>
<dbReference type="EMBL" id="RHFK02000010">
    <property type="protein sequence ID" value="TWW69571.1"/>
    <property type="molecule type" value="Genomic_DNA"/>
</dbReference>
<keyword evidence="10" id="KW-1185">Reference proteome</keyword>
<keyword evidence="5" id="KW-0804">Transcription</keyword>
<feature type="domain" description="SAP" evidence="8">
    <location>
        <begin position="274"/>
        <end position="308"/>
    </location>
</feature>
<accession>A0A5C6NSK6</accession>
<sequence>KAGLRATDAHPLCVQTDDCRRRKTSSGAQPSDLTGILQVEGPSCKSVKLWAPTTCRSADPSLQEAQLQRKRARLPGDLNKTISHRPAPIFRHILPLPSRTQPAIKEMQLPKVSDESCDDDSSCSLSPGPSGNAESPPALLPLPSLPQVLAGRSGTTPAMVKKLKYHQYVHPDQKRDKELAGHLNQSSGSHLHQQQLLLQLKILKHQQWHTHNYPPVLPTRTKPQSGCNSSSSPHSVTSPSVPRSSTAPLAPSSQLWRSSAPLVPGKPGNLLPNLDDMRVVELKSELKQRGLTVSGSKNELVERLRSYQDLKKGCGNTSSLTAGGTTGSGAERGASTTDRSPPEAPHQTLHHQASLNLRSAATQPLALLNCDVSPQVSSLSTSPGARNPEATSAAILEDVVCVTG</sequence>
<dbReference type="AlphaFoldDB" id="A0A5C6NSK6"/>
<comment type="subcellular location">
    <subcellularLocation>
        <location evidence="1">Nucleus</location>
    </subcellularLocation>
</comment>
<keyword evidence="3" id="KW-0805">Transcription regulation</keyword>
<dbReference type="SMART" id="SM00513">
    <property type="entry name" value="SAP"/>
    <property type="match status" value="1"/>
</dbReference>
<dbReference type="GO" id="GO:0003713">
    <property type="term" value="F:transcription coactivator activity"/>
    <property type="evidence" value="ECO:0007669"/>
    <property type="project" value="TreeGrafter"/>
</dbReference>
<feature type="region of interest" description="Disordered" evidence="7">
    <location>
        <begin position="109"/>
        <end position="151"/>
    </location>
</feature>
<dbReference type="Gene3D" id="1.10.720.30">
    <property type="entry name" value="SAP domain"/>
    <property type="match status" value="1"/>
</dbReference>
<evidence type="ECO:0000256" key="5">
    <source>
        <dbReference type="ARBA" id="ARBA00023163"/>
    </source>
</evidence>
<dbReference type="GO" id="GO:0045944">
    <property type="term" value="P:positive regulation of transcription by RNA polymerase II"/>
    <property type="evidence" value="ECO:0007669"/>
    <property type="project" value="TreeGrafter"/>
</dbReference>
<dbReference type="GO" id="GO:0005634">
    <property type="term" value="C:nucleus"/>
    <property type="evidence" value="ECO:0007669"/>
    <property type="project" value="UniProtKB-SubCell"/>
</dbReference>
<dbReference type="PANTHER" id="PTHR22793">
    <property type="entry name" value="MYOCARDIN-RELATED TRANSCRIPTION FACTOR-RELATED"/>
    <property type="match status" value="1"/>
</dbReference>
<feature type="region of interest" description="Disordered" evidence="7">
    <location>
        <begin position="213"/>
        <end position="273"/>
    </location>
</feature>
<evidence type="ECO:0000313" key="10">
    <source>
        <dbReference type="Proteomes" id="UP000324091"/>
    </source>
</evidence>